<comment type="caution">
    <text evidence="1">The sequence shown here is derived from an EMBL/GenBank/DDBJ whole genome shotgun (WGS) entry which is preliminary data.</text>
</comment>
<keyword evidence="2" id="KW-1185">Reference proteome</keyword>
<name>A0A822YSR6_NELNU</name>
<dbReference type="AlphaFoldDB" id="A0A822YSR6"/>
<sequence>MSCWKALTESCRFLEKSLFKGSLKSARRGWLWCRLMGIHWNVRWTNKKNLAGGDSPDSQTPGVTW</sequence>
<reference evidence="1 2" key="1">
    <citation type="journal article" date="2020" name="Mol. Biol. Evol.">
        <title>Distinct Expression and Methylation Patterns for Genes with Different Fates following a Single Whole-Genome Duplication in Flowering Plants.</title>
        <authorList>
            <person name="Shi T."/>
            <person name="Rahmani R.S."/>
            <person name="Gugger P.F."/>
            <person name="Wang M."/>
            <person name="Li H."/>
            <person name="Zhang Y."/>
            <person name="Li Z."/>
            <person name="Wang Q."/>
            <person name="Van de Peer Y."/>
            <person name="Marchal K."/>
            <person name="Chen J."/>
        </authorList>
    </citation>
    <scope>NUCLEOTIDE SEQUENCE [LARGE SCALE GENOMIC DNA]</scope>
    <source>
        <tissue evidence="1">Leaf</tissue>
    </source>
</reference>
<protein>
    <submittedName>
        <fullName evidence="1">Uncharacterized protein</fullName>
    </submittedName>
</protein>
<dbReference type="Proteomes" id="UP000607653">
    <property type="component" value="Unassembled WGS sequence"/>
</dbReference>
<proteinExistence type="predicted"/>
<dbReference type="EMBL" id="DUZY01000004">
    <property type="protein sequence ID" value="DAD34125.1"/>
    <property type="molecule type" value="Genomic_DNA"/>
</dbReference>
<evidence type="ECO:0000313" key="2">
    <source>
        <dbReference type="Proteomes" id="UP000607653"/>
    </source>
</evidence>
<organism evidence="1 2">
    <name type="scientific">Nelumbo nucifera</name>
    <name type="common">Sacred lotus</name>
    <dbReference type="NCBI Taxonomy" id="4432"/>
    <lineage>
        <taxon>Eukaryota</taxon>
        <taxon>Viridiplantae</taxon>
        <taxon>Streptophyta</taxon>
        <taxon>Embryophyta</taxon>
        <taxon>Tracheophyta</taxon>
        <taxon>Spermatophyta</taxon>
        <taxon>Magnoliopsida</taxon>
        <taxon>Proteales</taxon>
        <taxon>Nelumbonaceae</taxon>
        <taxon>Nelumbo</taxon>
    </lineage>
</organism>
<gene>
    <name evidence="1" type="ORF">HUJ06_004765</name>
</gene>
<evidence type="ECO:0000313" key="1">
    <source>
        <dbReference type="EMBL" id="DAD34125.1"/>
    </source>
</evidence>
<accession>A0A822YSR6</accession>